<dbReference type="EMBL" id="JAUEPS010000019">
    <property type="protein sequence ID" value="KAK0457941.1"/>
    <property type="molecule type" value="Genomic_DNA"/>
</dbReference>
<organism evidence="1 2">
    <name type="scientific">Armillaria tabescens</name>
    <name type="common">Ringless honey mushroom</name>
    <name type="synonym">Agaricus tabescens</name>
    <dbReference type="NCBI Taxonomy" id="1929756"/>
    <lineage>
        <taxon>Eukaryota</taxon>
        <taxon>Fungi</taxon>
        <taxon>Dikarya</taxon>
        <taxon>Basidiomycota</taxon>
        <taxon>Agaricomycotina</taxon>
        <taxon>Agaricomycetes</taxon>
        <taxon>Agaricomycetidae</taxon>
        <taxon>Agaricales</taxon>
        <taxon>Marasmiineae</taxon>
        <taxon>Physalacriaceae</taxon>
        <taxon>Desarmillaria</taxon>
    </lineage>
</organism>
<keyword evidence="2" id="KW-1185">Reference proteome</keyword>
<sequence>MSRSKILVSVPAQDVSDVGQRNSAQLDASFRGRLQFNDCEMDFVTVLGGGRSPIYAALRSSNVSGSESGKCYVYINTTRFKTSMLSLKPRGDWVRPVSWKKILRAVGVGDWRWAKVKHQWLCREHAYDGQYLLRTTIALDAYNITSYASVALVCTLLYAKSTIDKLDFEPDPHLTNQQHSKGHSKVLRSRFGHSPFSCASARARVDVQSSTLVGRSVRVSISLRI</sequence>
<proteinExistence type="predicted"/>
<name>A0AA39KB78_ARMTA</name>
<comment type="caution">
    <text evidence="1">The sequence shown here is derived from an EMBL/GenBank/DDBJ whole genome shotgun (WGS) entry which is preliminary data.</text>
</comment>
<evidence type="ECO:0000313" key="2">
    <source>
        <dbReference type="Proteomes" id="UP001175211"/>
    </source>
</evidence>
<protein>
    <submittedName>
        <fullName evidence="1">Uncharacterized protein</fullName>
    </submittedName>
</protein>
<reference evidence="1" key="1">
    <citation type="submission" date="2023-06" db="EMBL/GenBank/DDBJ databases">
        <authorList>
            <consortium name="Lawrence Berkeley National Laboratory"/>
            <person name="Ahrendt S."/>
            <person name="Sahu N."/>
            <person name="Indic B."/>
            <person name="Wong-Bajracharya J."/>
            <person name="Merenyi Z."/>
            <person name="Ke H.-M."/>
            <person name="Monk M."/>
            <person name="Kocsube S."/>
            <person name="Drula E."/>
            <person name="Lipzen A."/>
            <person name="Balint B."/>
            <person name="Henrissat B."/>
            <person name="Andreopoulos B."/>
            <person name="Martin F.M."/>
            <person name="Harder C.B."/>
            <person name="Rigling D."/>
            <person name="Ford K.L."/>
            <person name="Foster G.D."/>
            <person name="Pangilinan J."/>
            <person name="Papanicolaou A."/>
            <person name="Barry K."/>
            <person name="LaButti K."/>
            <person name="Viragh M."/>
            <person name="Koriabine M."/>
            <person name="Yan M."/>
            <person name="Riley R."/>
            <person name="Champramary S."/>
            <person name="Plett K.L."/>
            <person name="Tsai I.J."/>
            <person name="Slot J."/>
            <person name="Sipos G."/>
            <person name="Plett J."/>
            <person name="Nagy L.G."/>
            <person name="Grigoriev I.V."/>
        </authorList>
    </citation>
    <scope>NUCLEOTIDE SEQUENCE</scope>
    <source>
        <strain evidence="1">CCBAS 213</strain>
    </source>
</reference>
<dbReference type="AlphaFoldDB" id="A0AA39KB78"/>
<dbReference type="Proteomes" id="UP001175211">
    <property type="component" value="Unassembled WGS sequence"/>
</dbReference>
<gene>
    <name evidence="1" type="ORF">EV420DRAFT_1748291</name>
</gene>
<dbReference type="GeneID" id="85363779"/>
<dbReference type="RefSeq" id="XP_060330233.1">
    <property type="nucleotide sequence ID" value="XM_060480231.1"/>
</dbReference>
<accession>A0AA39KB78</accession>
<evidence type="ECO:0000313" key="1">
    <source>
        <dbReference type="EMBL" id="KAK0457941.1"/>
    </source>
</evidence>